<reference evidence="1" key="1">
    <citation type="submission" date="2013-08" db="EMBL/GenBank/DDBJ databases">
        <authorList>
            <person name="Mendez C."/>
            <person name="Richter M."/>
            <person name="Ferrer M."/>
            <person name="Sanchez J."/>
        </authorList>
    </citation>
    <scope>NUCLEOTIDE SEQUENCE</scope>
</reference>
<protein>
    <submittedName>
        <fullName evidence="1">Uncharacterized protein</fullName>
    </submittedName>
</protein>
<dbReference type="AlphaFoldDB" id="T0ZI43"/>
<dbReference type="EMBL" id="AUZZ01007025">
    <property type="protein sequence ID" value="EQD44077.1"/>
    <property type="molecule type" value="Genomic_DNA"/>
</dbReference>
<comment type="caution">
    <text evidence="1">The sequence shown here is derived from an EMBL/GenBank/DDBJ whole genome shotgun (WGS) entry which is preliminary data.</text>
</comment>
<accession>T0ZI43</accession>
<proteinExistence type="predicted"/>
<reference evidence="1" key="2">
    <citation type="journal article" date="2014" name="ISME J.">
        <title>Microbial stratification in low pH oxic and suboxic macroscopic growths along an acid mine drainage.</title>
        <authorList>
            <person name="Mendez-Garcia C."/>
            <person name="Mesa V."/>
            <person name="Sprenger R.R."/>
            <person name="Richter M."/>
            <person name="Diez M.S."/>
            <person name="Solano J."/>
            <person name="Bargiela R."/>
            <person name="Golyshina O.V."/>
            <person name="Manteca A."/>
            <person name="Ramos J.L."/>
            <person name="Gallego J.R."/>
            <person name="Llorente I."/>
            <person name="Martins Dos Santos V.A."/>
            <person name="Jensen O.N."/>
            <person name="Pelaez A.I."/>
            <person name="Sanchez J."/>
            <person name="Ferrer M."/>
        </authorList>
    </citation>
    <scope>NUCLEOTIDE SEQUENCE</scope>
</reference>
<name>T0ZI43_9ZZZZ</name>
<evidence type="ECO:0000313" key="1">
    <source>
        <dbReference type="EMBL" id="EQD44077.1"/>
    </source>
</evidence>
<organism evidence="1">
    <name type="scientific">mine drainage metagenome</name>
    <dbReference type="NCBI Taxonomy" id="410659"/>
    <lineage>
        <taxon>unclassified sequences</taxon>
        <taxon>metagenomes</taxon>
        <taxon>ecological metagenomes</taxon>
    </lineage>
</organism>
<gene>
    <name evidence="1" type="ORF">B2A_09719</name>
</gene>
<sequence>MAGRLRWEHPEDQTQPVGHETLYPYLYAHPAGARKRVLVTPCHKGTPNAAPAAVGRIDARALVEPRRLVFKVIESECATDMKRA</sequence>